<reference evidence="2" key="2">
    <citation type="submission" date="2023-02" db="EMBL/GenBank/DDBJ databases">
        <authorList>
            <person name="Swenson N.G."/>
            <person name="Wegrzyn J.L."/>
            <person name="Mcevoy S.L."/>
        </authorList>
    </citation>
    <scope>NUCLEOTIDE SEQUENCE</scope>
    <source>
        <strain evidence="2">91603</strain>
        <tissue evidence="2">Leaf</tissue>
    </source>
</reference>
<accession>A0AAD5NRC4</accession>
<proteinExistence type="predicted"/>
<feature type="domain" description="F-box" evidence="1">
    <location>
        <begin position="558"/>
        <end position="599"/>
    </location>
</feature>
<dbReference type="InterPro" id="IPR053772">
    <property type="entry name" value="At1g61320/At1g61330-like"/>
</dbReference>
<dbReference type="Gene3D" id="1.20.1280.50">
    <property type="match status" value="2"/>
</dbReference>
<dbReference type="CDD" id="cd22160">
    <property type="entry name" value="F-box_AtFBL13-like"/>
    <property type="match status" value="2"/>
</dbReference>
<dbReference type="Pfam" id="PF00646">
    <property type="entry name" value="F-box"/>
    <property type="match status" value="2"/>
</dbReference>
<name>A0AAD5NRC4_ACENE</name>
<protein>
    <recommendedName>
        <fullName evidence="1">F-box domain-containing protein</fullName>
    </recommendedName>
</protein>
<comment type="caution">
    <text evidence="2">The sequence shown here is derived from an EMBL/GenBank/DDBJ whole genome shotgun (WGS) entry which is preliminary data.</text>
</comment>
<dbReference type="SUPFAM" id="SSF81383">
    <property type="entry name" value="F-box domain"/>
    <property type="match status" value="2"/>
</dbReference>
<reference evidence="2" key="1">
    <citation type="journal article" date="2022" name="Plant J.">
        <title>Strategies of tolerance reflected in two North American maple genomes.</title>
        <authorList>
            <person name="McEvoy S.L."/>
            <person name="Sezen U.U."/>
            <person name="Trouern-Trend A."/>
            <person name="McMahon S.M."/>
            <person name="Schaberg P.G."/>
            <person name="Yang J."/>
            <person name="Wegrzyn J.L."/>
            <person name="Swenson N.G."/>
        </authorList>
    </citation>
    <scope>NUCLEOTIDE SEQUENCE</scope>
    <source>
        <strain evidence="2">91603</strain>
    </source>
</reference>
<dbReference type="InterPro" id="IPR032675">
    <property type="entry name" value="LRR_dom_sf"/>
</dbReference>
<dbReference type="Proteomes" id="UP001064489">
    <property type="component" value="Chromosome 5"/>
</dbReference>
<evidence type="ECO:0000313" key="3">
    <source>
        <dbReference type="Proteomes" id="UP001064489"/>
    </source>
</evidence>
<dbReference type="Pfam" id="PF23622">
    <property type="entry name" value="LRR_At1g61320_AtMIF1"/>
    <property type="match status" value="3"/>
</dbReference>
<dbReference type="EMBL" id="JAJSOW010000102">
    <property type="protein sequence ID" value="KAI9177234.1"/>
    <property type="molecule type" value="Genomic_DNA"/>
</dbReference>
<gene>
    <name evidence="2" type="ORF">LWI28_012664</name>
</gene>
<organism evidence="2 3">
    <name type="scientific">Acer negundo</name>
    <name type="common">Box elder</name>
    <dbReference type="NCBI Taxonomy" id="4023"/>
    <lineage>
        <taxon>Eukaryota</taxon>
        <taxon>Viridiplantae</taxon>
        <taxon>Streptophyta</taxon>
        <taxon>Embryophyta</taxon>
        <taxon>Tracheophyta</taxon>
        <taxon>Spermatophyta</taxon>
        <taxon>Magnoliopsida</taxon>
        <taxon>eudicotyledons</taxon>
        <taxon>Gunneridae</taxon>
        <taxon>Pentapetalae</taxon>
        <taxon>rosids</taxon>
        <taxon>malvids</taxon>
        <taxon>Sapindales</taxon>
        <taxon>Sapindaceae</taxon>
        <taxon>Hippocastanoideae</taxon>
        <taxon>Acereae</taxon>
        <taxon>Acer</taxon>
    </lineage>
</organism>
<dbReference type="InterPro" id="IPR053781">
    <property type="entry name" value="F-box_AtFBL13-like"/>
</dbReference>
<evidence type="ECO:0000313" key="2">
    <source>
        <dbReference type="EMBL" id="KAI9177234.1"/>
    </source>
</evidence>
<dbReference type="AlphaFoldDB" id="A0AAD5NRC4"/>
<dbReference type="PANTHER" id="PTHR34145">
    <property type="entry name" value="OS02G0105600 PROTEIN"/>
    <property type="match status" value="1"/>
</dbReference>
<dbReference type="SMART" id="SM00256">
    <property type="entry name" value="FBOX"/>
    <property type="match status" value="2"/>
</dbReference>
<feature type="domain" description="F-box" evidence="1">
    <location>
        <begin position="18"/>
        <end position="58"/>
    </location>
</feature>
<dbReference type="InterPro" id="IPR036047">
    <property type="entry name" value="F-box-like_dom_sf"/>
</dbReference>
<dbReference type="Gene3D" id="3.80.10.10">
    <property type="entry name" value="Ribonuclease Inhibitor"/>
    <property type="match status" value="2"/>
</dbReference>
<sequence length="1076" mass="123853">MTNTIKVAESNSDRISELSDPILHHIFSFLPFRQVVQTCVLSKRWEKTWQSFQVMEFDRTIFDRGLRYHYSYINIEVNRELQRRAKELFSCLVRILQNRQCGDMISLKKLMIDMDLFNDPQFRTLLDQCICYAIGCNVKELKLNLNTFSSRLCNLPEVVFSSKSIEVLELKCCKLELSKNVVELSSLRNLCLNRVSVDDHMIENLVVGCPLIEDLKLVSCEGFRSLELFGLSKLNGIKLIENSDLRRVVIKTPNVSLLSIGGPTRPREIKLACCRNLKKLILLRAFISDKWLHHQISKLPELEYLRLAKLYGLKSLKLSNPSLKMLLILECTDLVEINIGSPNLQFFDYRGDIISLSLNALSLTKINLHLCNHILDARCYAKYVEFLTKFHDFSEVLNLQSDMVENMIVTRELREILPSPLSTVKHLNLRLVTISIHLILAKLVDGLLWIAPHTKTVSIEYGNSDKTSFKFSFSYKKQVIYDGKTANCCKYFPISCWQHCIEKVELEINHEYYRGGKNTKIRTLKFWHFPLKSFWEDKGNFGMAKEIKVKEFDRISELSDPILHHIFSFLPFRHVVQTCVLSKRWERTWHSSPVLEFDRTIFDRYPSDSIQVNRKLQRRARALFSCLVRILPFRQRGEMINIKKFTIDMDLFYDPEFRSLLVGCICYAIGCNVKELKLKLNSLSVGLFTLPVEVFSSKSIEMLELKCCTLESVKNVKLSSLSKLCLNGVYADDKMIENLVVGCPLIEDLILDSCVGFKSLKVFGLSRLNEIKLVNNYCLGQIVLKTPNVSLLSIGGLSIASEINLAFGNNLKRLILSCASVSNEWLQHRISNFPELEYLRLDKLYLLKSLKLSSTSLKMLLIPGCTDLVEIDIGSPNLQFFDYQGDIISLSLNALSLTKINLHLCKHILETKWYAKYVEFLTKFHGFLEVLNLQSGMGEDMIATRKLRETLPSPLYRVKHLNLTLDTISTHRTIAKLVDGLLWIAPHTTTLSIEYDNLAKSSFKFSFSYKKQLTYERKTASCCKSLPILCWQHCVEKVEIEINDEFYQGGKNAKKYILKGAEFMEQIDAVCMVGAL</sequence>
<dbReference type="PANTHER" id="PTHR34145:SF28">
    <property type="entry name" value="F-BOX DOMAIN-CONTAINING PROTEIN"/>
    <property type="match status" value="1"/>
</dbReference>
<dbReference type="SUPFAM" id="SSF52047">
    <property type="entry name" value="RNI-like"/>
    <property type="match status" value="1"/>
</dbReference>
<dbReference type="InterPro" id="IPR001810">
    <property type="entry name" value="F-box_dom"/>
</dbReference>
<keyword evidence="3" id="KW-1185">Reference proteome</keyword>
<dbReference type="InterPro" id="IPR055357">
    <property type="entry name" value="LRR_At1g61320_AtMIF1"/>
</dbReference>
<dbReference type="SUPFAM" id="SSF52058">
    <property type="entry name" value="L domain-like"/>
    <property type="match status" value="1"/>
</dbReference>
<evidence type="ECO:0000259" key="1">
    <source>
        <dbReference type="SMART" id="SM00256"/>
    </source>
</evidence>